<evidence type="ECO:0000313" key="2">
    <source>
        <dbReference type="EMBL" id="AOW04700.1"/>
    </source>
</evidence>
<sequence>MSLIQDILDVLLADAVGKTVLSTKAVPQVSPQSTNLSVLASYAQHNVADLTSVSEKAYDSVRNLYVDVKTAAVQALVALPIGSEKYLEVDRFFKFAAALIIREGSRMDLFGGKDPEDVVPEDVTEFEEEIVADYADLTADLESWSAESFLVMGQNGPLFSTLSTKSAIDPRPSITPGAFQVTNVLPRTRSVPAYQLGYLTPAVSRLPHPALPPTEMMTHFVHPNGSELAPSRFLRMDANSSFAPTSDSGKAVYDPASTGALWYEKVGRLRESAIDDALGKNDTKKEDTNDVEMNDATEAKVEGQEEEEEKGGQGEEEEDLQPLFRDEDVDPSKDLPMEDILQWHPRNFIDDDEFEAIKTGTELEFVSRLMLQLQQLQADRLATPDIPPPVSFEERRLAMKIEGVLGRLLQSTEGIDIANSKIKPSTNIPALKTNYLGVLPAPEPPKPISSVGRLPSGPKTRRAKR</sequence>
<dbReference type="RefSeq" id="XP_503335.1">
    <property type="nucleotide sequence ID" value="XM_503335.1"/>
</dbReference>
<feature type="region of interest" description="Disordered" evidence="1">
    <location>
        <begin position="280"/>
        <end position="332"/>
    </location>
</feature>
<dbReference type="Proteomes" id="UP000256601">
    <property type="component" value="Unassembled WGS sequence"/>
</dbReference>
<evidence type="ECO:0000313" key="3">
    <source>
        <dbReference type="EMBL" id="RDW26674.1"/>
    </source>
</evidence>
<dbReference type="VEuPathDB" id="FungiDB:YALI1_D35394g"/>
<dbReference type="AlphaFoldDB" id="A0A1H6Q854"/>
<name>A0A1H6Q854_YARLL</name>
<dbReference type="KEGG" id="yli:2911177"/>
<evidence type="ECO:0000313" key="4">
    <source>
        <dbReference type="Proteomes" id="UP000182444"/>
    </source>
</evidence>
<evidence type="ECO:0000313" key="5">
    <source>
        <dbReference type="Proteomes" id="UP000256601"/>
    </source>
</evidence>
<dbReference type="VEuPathDB" id="FungiDB:YALI0_D26840g"/>
<evidence type="ECO:0000256" key="1">
    <source>
        <dbReference type="SAM" id="MobiDB-lite"/>
    </source>
</evidence>
<dbReference type="Proteomes" id="UP000182444">
    <property type="component" value="Chromosome 1D"/>
</dbReference>
<reference evidence="3 5" key="2">
    <citation type="submission" date="2018-07" db="EMBL/GenBank/DDBJ databases">
        <title>Draft Genome Assemblies for Five Robust Yarrowia lipolytica Strains Exhibiting High Lipid Production and Pentose Sugar Utilization and Sugar Alcohol Secretion from Undetoxified Lignocellulosic Biomass Hydrolysates.</title>
        <authorList>
            <consortium name="DOE Joint Genome Institute"/>
            <person name="Walker C."/>
            <person name="Ryu S."/>
            <person name="Na H."/>
            <person name="Zane M."/>
            <person name="LaButti K."/>
            <person name="Lipzen A."/>
            <person name="Haridas S."/>
            <person name="Barry K."/>
            <person name="Grigoriev I.V."/>
            <person name="Quarterman J."/>
            <person name="Slininger P."/>
            <person name="Dien B."/>
            <person name="Trinh C.T."/>
        </authorList>
    </citation>
    <scope>NUCLEOTIDE SEQUENCE [LARGE SCALE GENOMIC DNA]</scope>
    <source>
        <strain evidence="3 5">YB392</strain>
    </source>
</reference>
<accession>A0A1H6Q854</accession>
<protein>
    <submittedName>
        <fullName evidence="2">Uncharacterized protein</fullName>
    </submittedName>
</protein>
<dbReference type="EMBL" id="CP017556">
    <property type="protein sequence ID" value="AOW04700.1"/>
    <property type="molecule type" value="Genomic_DNA"/>
</dbReference>
<proteinExistence type="predicted"/>
<feature type="compositionally biased region" description="Acidic residues" evidence="1">
    <location>
        <begin position="304"/>
        <end position="320"/>
    </location>
</feature>
<organism evidence="2 4">
    <name type="scientific">Yarrowia lipolytica</name>
    <name type="common">Candida lipolytica</name>
    <dbReference type="NCBI Taxonomy" id="4952"/>
    <lineage>
        <taxon>Eukaryota</taxon>
        <taxon>Fungi</taxon>
        <taxon>Dikarya</taxon>
        <taxon>Ascomycota</taxon>
        <taxon>Saccharomycotina</taxon>
        <taxon>Dipodascomycetes</taxon>
        <taxon>Dipodascales</taxon>
        <taxon>Dipodascales incertae sedis</taxon>
        <taxon>Yarrowia</taxon>
    </lineage>
</organism>
<feature type="region of interest" description="Disordered" evidence="1">
    <location>
        <begin position="440"/>
        <end position="465"/>
    </location>
</feature>
<dbReference type="OMA" id="PNWYSLP"/>
<dbReference type="eggNOG" id="ENOG502QQT5">
    <property type="taxonomic scope" value="Eukaryota"/>
</dbReference>
<dbReference type="OrthoDB" id="5354116at2759"/>
<reference evidence="2 4" key="1">
    <citation type="journal article" date="2016" name="PLoS ONE">
        <title>Sequence Assembly of Yarrowia lipolytica Strain W29/CLIB89 Shows Transposable Element Diversity.</title>
        <authorList>
            <person name="Magnan C."/>
            <person name="Yu J."/>
            <person name="Chang I."/>
            <person name="Jahn E."/>
            <person name="Kanomata Y."/>
            <person name="Wu J."/>
            <person name="Zeller M."/>
            <person name="Oakes M."/>
            <person name="Baldi P."/>
            <person name="Sandmeyer S."/>
        </authorList>
    </citation>
    <scope>NUCLEOTIDE SEQUENCE [LARGE SCALE GENOMIC DNA]</scope>
    <source>
        <strain evidence="2">CLIB89</strain>
        <strain evidence="4">CLIB89(W29)</strain>
    </source>
</reference>
<gene>
    <name evidence="3" type="ORF">B0I71DRAFT_130462</name>
    <name evidence="2" type="ORF">YALI1_D35394g</name>
</gene>
<dbReference type="GeneID" id="2911177"/>
<dbReference type="EMBL" id="KZ858975">
    <property type="protein sequence ID" value="RDW26674.1"/>
    <property type="molecule type" value="Genomic_DNA"/>
</dbReference>